<accession>A2E070</accession>
<dbReference type="VEuPathDB" id="TrichDB:TVAGG3_0219500"/>
<protein>
    <recommendedName>
        <fullName evidence="3">Trafficking protein particle complex subunit</fullName>
    </recommendedName>
</protein>
<sequence length="176" mass="19883">MESASNNLTFLIVSEAIRDLLKRFDGMNDRDLQIETRIFELGRKPGFAFASFICIDDISVNTETEAAKFLVIAVAAKILGTKGIIEVKDGQISITFKVIPQQLRCLTSADGLFSPEQLFWYRCYANFIAGVFSGVLTHFGYKVFASFEPPSITELKFNFQVEKLEGNWTFFSVKQH</sequence>
<organism evidence="1 2">
    <name type="scientific">Trichomonas vaginalis (strain ATCC PRA-98 / G3)</name>
    <dbReference type="NCBI Taxonomy" id="412133"/>
    <lineage>
        <taxon>Eukaryota</taxon>
        <taxon>Metamonada</taxon>
        <taxon>Parabasalia</taxon>
        <taxon>Trichomonadida</taxon>
        <taxon>Trichomonadidae</taxon>
        <taxon>Trichomonas</taxon>
    </lineage>
</organism>
<evidence type="ECO:0000313" key="1">
    <source>
        <dbReference type="EMBL" id="EAY13989.1"/>
    </source>
</evidence>
<name>A2E070_TRIV3</name>
<dbReference type="SMR" id="A2E070"/>
<reference evidence="1" key="2">
    <citation type="journal article" date="2007" name="Science">
        <title>Draft genome sequence of the sexually transmitted pathogen Trichomonas vaginalis.</title>
        <authorList>
            <person name="Carlton J.M."/>
            <person name="Hirt R.P."/>
            <person name="Silva J.C."/>
            <person name="Delcher A.L."/>
            <person name="Schatz M."/>
            <person name="Zhao Q."/>
            <person name="Wortman J.R."/>
            <person name="Bidwell S.L."/>
            <person name="Alsmark U.C.M."/>
            <person name="Besteiro S."/>
            <person name="Sicheritz-Ponten T."/>
            <person name="Noel C.J."/>
            <person name="Dacks J.B."/>
            <person name="Foster P.G."/>
            <person name="Simillion C."/>
            <person name="Van de Peer Y."/>
            <person name="Miranda-Saavedra D."/>
            <person name="Barton G.J."/>
            <person name="Westrop G.D."/>
            <person name="Mueller S."/>
            <person name="Dessi D."/>
            <person name="Fiori P.L."/>
            <person name="Ren Q."/>
            <person name="Paulsen I."/>
            <person name="Zhang H."/>
            <person name="Bastida-Corcuera F.D."/>
            <person name="Simoes-Barbosa A."/>
            <person name="Brown M.T."/>
            <person name="Hayes R.D."/>
            <person name="Mukherjee M."/>
            <person name="Okumura C.Y."/>
            <person name="Schneider R."/>
            <person name="Smith A.J."/>
            <person name="Vanacova S."/>
            <person name="Villalvazo M."/>
            <person name="Haas B.J."/>
            <person name="Pertea M."/>
            <person name="Feldblyum T.V."/>
            <person name="Utterback T.R."/>
            <person name="Shu C.L."/>
            <person name="Osoegawa K."/>
            <person name="de Jong P.J."/>
            <person name="Hrdy I."/>
            <person name="Horvathova L."/>
            <person name="Zubacova Z."/>
            <person name="Dolezal P."/>
            <person name="Malik S.B."/>
            <person name="Logsdon J.M. Jr."/>
            <person name="Henze K."/>
            <person name="Gupta A."/>
            <person name="Wang C.C."/>
            <person name="Dunne R.L."/>
            <person name="Upcroft J.A."/>
            <person name="Upcroft P."/>
            <person name="White O."/>
            <person name="Salzberg S.L."/>
            <person name="Tang P."/>
            <person name="Chiu C.-H."/>
            <person name="Lee Y.-S."/>
            <person name="Embley T.M."/>
            <person name="Coombs G.H."/>
            <person name="Mottram J.C."/>
            <person name="Tachezy J."/>
            <person name="Fraser-Liggett C.M."/>
            <person name="Johnson P.J."/>
        </authorList>
    </citation>
    <scope>NUCLEOTIDE SEQUENCE [LARGE SCALE GENOMIC DNA]</scope>
    <source>
        <strain evidence="1">G3</strain>
    </source>
</reference>
<dbReference type="AlphaFoldDB" id="A2E070"/>
<gene>
    <name evidence="1" type="ORF">TVAG_491280</name>
</gene>
<evidence type="ECO:0000313" key="2">
    <source>
        <dbReference type="Proteomes" id="UP000001542"/>
    </source>
</evidence>
<dbReference type="VEuPathDB" id="TrichDB:TVAG_491280"/>
<dbReference type="Proteomes" id="UP000001542">
    <property type="component" value="Unassembled WGS sequence"/>
</dbReference>
<dbReference type="OrthoDB" id="10262869at2759"/>
<keyword evidence="2" id="KW-1185">Reference proteome</keyword>
<reference evidence="1" key="1">
    <citation type="submission" date="2006-10" db="EMBL/GenBank/DDBJ databases">
        <authorList>
            <person name="Amadeo P."/>
            <person name="Zhao Q."/>
            <person name="Wortman J."/>
            <person name="Fraser-Liggett C."/>
            <person name="Carlton J."/>
        </authorList>
    </citation>
    <scope>NUCLEOTIDE SEQUENCE</scope>
    <source>
        <strain evidence="1">G3</strain>
    </source>
</reference>
<dbReference type="EMBL" id="DS113277">
    <property type="protein sequence ID" value="EAY13989.1"/>
    <property type="molecule type" value="Genomic_DNA"/>
</dbReference>
<proteinExistence type="predicted"/>
<dbReference type="RefSeq" id="XP_001326212.1">
    <property type="nucleotide sequence ID" value="XM_001326177.1"/>
</dbReference>
<dbReference type="KEGG" id="tva:4771977"/>
<evidence type="ECO:0008006" key="3">
    <source>
        <dbReference type="Google" id="ProtNLM"/>
    </source>
</evidence>
<dbReference type="InParanoid" id="A2E070"/>